<dbReference type="AlphaFoldDB" id="K7YG38"/>
<name>K7YG38_9PROT</name>
<reference evidence="1 2" key="1">
    <citation type="journal article" date="2012" name="Proc. Natl. Acad. Sci. U.S.A.">
        <title>Genome streamlining and chemical defense in a coral reef symbiosis.</title>
        <authorList>
            <person name="Kwan J.C."/>
            <person name="Donia M.S."/>
            <person name="Han A.W."/>
            <person name="Hirose E."/>
            <person name="Haygood M.G."/>
            <person name="Schmidt E.W."/>
        </authorList>
    </citation>
    <scope>NUCLEOTIDE SEQUENCE [LARGE SCALE GENOMIC DNA]</scope>
    <source>
        <strain evidence="1 2">L2</strain>
    </source>
</reference>
<dbReference type="Proteomes" id="UP000010077">
    <property type="component" value="Chromosome"/>
</dbReference>
<dbReference type="KEGG" id="thal:A1OE_375"/>
<accession>K7YG38</accession>
<organism evidence="1 2">
    <name type="scientific">Candidatus Endolissoclinum faulkneri L2</name>
    <dbReference type="NCBI Taxonomy" id="1193729"/>
    <lineage>
        <taxon>Bacteria</taxon>
        <taxon>Pseudomonadati</taxon>
        <taxon>Pseudomonadota</taxon>
        <taxon>Alphaproteobacteria</taxon>
        <taxon>Rhodospirillales</taxon>
        <taxon>Rhodospirillaceae</taxon>
        <taxon>Candidatus Endolissoclinum</taxon>
    </lineage>
</organism>
<proteinExistence type="predicted"/>
<evidence type="ECO:0000313" key="1">
    <source>
        <dbReference type="EMBL" id="AFX98570.1"/>
    </source>
</evidence>
<evidence type="ECO:0000313" key="2">
    <source>
        <dbReference type="Proteomes" id="UP000010077"/>
    </source>
</evidence>
<sequence>MFYFFNKIFYAGFYPTSTNFIYRRGICWYPRIKFYLNKYFLRF</sequence>
<dbReference type="HOGENOM" id="CLU_3231068_0_0_5"/>
<dbReference type="EMBL" id="CP003539">
    <property type="protein sequence ID" value="AFX98570.1"/>
    <property type="molecule type" value="Genomic_DNA"/>
</dbReference>
<keyword evidence="2" id="KW-1185">Reference proteome</keyword>
<protein>
    <submittedName>
        <fullName evidence="1">Uncharacterized protein</fullName>
    </submittedName>
</protein>
<gene>
    <name evidence="1" type="ORF">A1OE_375</name>
</gene>